<name>A0AAW4DMT9_9LACO</name>
<gene>
    <name evidence="1" type="ORF">HYQ56_1243</name>
</gene>
<dbReference type="Proteomes" id="UP001194414">
    <property type="component" value="Unassembled WGS sequence"/>
</dbReference>
<dbReference type="AlphaFoldDB" id="A0AAW4DMT9"/>
<accession>A0AAW4DMT9</accession>
<organism evidence="1 2">
    <name type="scientific">Lactobacillus crispatus</name>
    <dbReference type="NCBI Taxonomy" id="47770"/>
    <lineage>
        <taxon>Bacteria</taxon>
        <taxon>Bacillati</taxon>
        <taxon>Bacillota</taxon>
        <taxon>Bacilli</taxon>
        <taxon>Lactobacillales</taxon>
        <taxon>Lactobacillaceae</taxon>
        <taxon>Lactobacillus</taxon>
    </lineage>
</organism>
<protein>
    <submittedName>
        <fullName evidence="1">ERF superfamily</fullName>
    </submittedName>
</protein>
<proteinExistence type="predicted"/>
<reference evidence="1" key="1">
    <citation type="submission" date="2020-07" db="EMBL/GenBank/DDBJ databases">
        <title>Comparative genomics analyses of Lactobacillus crispatus isolated from different ecological niches.</title>
        <authorList>
            <person name="Mancino W."/>
            <person name="Mancabelli L."/>
            <person name="Lugli G.A."/>
            <person name="Milani C."/>
            <person name="Viappiani A."/>
            <person name="Anzalone R."/>
            <person name="Longhi G."/>
            <person name="Ventura M."/>
            <person name="Turroni F."/>
        </authorList>
    </citation>
    <scope>NUCLEOTIDE SEQUENCE</scope>
    <source>
        <strain evidence="1">LB65</strain>
    </source>
</reference>
<dbReference type="RefSeq" id="WP_198566586.1">
    <property type="nucleotide sequence ID" value="NZ_JACCPP010000022.1"/>
</dbReference>
<dbReference type="EMBL" id="JACCPP010000022">
    <property type="protein sequence ID" value="MBI1708259.1"/>
    <property type="molecule type" value="Genomic_DNA"/>
</dbReference>
<evidence type="ECO:0000313" key="2">
    <source>
        <dbReference type="Proteomes" id="UP001194414"/>
    </source>
</evidence>
<comment type="caution">
    <text evidence="1">The sequence shown here is derived from an EMBL/GenBank/DDBJ whole genome shotgun (WGS) entry which is preliminary data.</text>
</comment>
<dbReference type="Pfam" id="PF04404">
    <property type="entry name" value="ERF"/>
    <property type="match status" value="1"/>
</dbReference>
<sequence length="259" mass="28906">MQLLESPRNWIGQICFSGLPLLNENELKTAQKSLFSDFIQTQQELDQPDKNQQGYGYKYADLNDVLTAIQEAINTKDIAYIQQPVIEGGKTGVHNYLINSKGAIIDFGAYMIDLGSPKPQEYGKALTYTRRYSISCIFGIASENDDDAESFESKPEFMAPKEVEGLTIAYGKKRKPLVEVSAMAMAGDEQAQQILASKENKPATKIAIKSITKMYKFAENLLAKKDMAEKKINESNSVDKKVIHKEDPFEKAMKAAGEK</sequence>
<evidence type="ECO:0000313" key="1">
    <source>
        <dbReference type="EMBL" id="MBI1708259.1"/>
    </source>
</evidence>
<dbReference type="InterPro" id="IPR007499">
    <property type="entry name" value="ERF_bacteria_virus"/>
</dbReference>